<organism evidence="2 3">
    <name type="scientific">Collybiopsis confluens</name>
    <dbReference type="NCBI Taxonomy" id="2823264"/>
    <lineage>
        <taxon>Eukaryota</taxon>
        <taxon>Fungi</taxon>
        <taxon>Dikarya</taxon>
        <taxon>Basidiomycota</taxon>
        <taxon>Agaricomycotina</taxon>
        <taxon>Agaricomycetes</taxon>
        <taxon>Agaricomycetidae</taxon>
        <taxon>Agaricales</taxon>
        <taxon>Marasmiineae</taxon>
        <taxon>Omphalotaceae</taxon>
        <taxon>Collybiopsis</taxon>
    </lineage>
</organism>
<dbReference type="AlphaFoldDB" id="A0A8H5C6S9"/>
<evidence type="ECO:0000313" key="3">
    <source>
        <dbReference type="Proteomes" id="UP000518752"/>
    </source>
</evidence>
<feature type="region of interest" description="Disordered" evidence="1">
    <location>
        <begin position="41"/>
        <end position="64"/>
    </location>
</feature>
<accession>A0A8H5C6S9</accession>
<sequence>MVYFPNLESRTLDDFTHVRKTIASADADDFIRSQNWPKFQFTRSPDASGTEQIIEGDDGEDQRDNQFDIALEDDSKDSLEFPSRHHSDNNLMYKSKCYDLNDKEDTRSFHSV</sequence>
<name>A0A8H5C6S9_9AGAR</name>
<keyword evidence="3" id="KW-1185">Reference proteome</keyword>
<evidence type="ECO:0000256" key="1">
    <source>
        <dbReference type="SAM" id="MobiDB-lite"/>
    </source>
</evidence>
<reference evidence="2 3" key="1">
    <citation type="journal article" date="2020" name="ISME J.">
        <title>Uncovering the hidden diversity of litter-decomposition mechanisms in mushroom-forming fungi.</title>
        <authorList>
            <person name="Floudas D."/>
            <person name="Bentzer J."/>
            <person name="Ahren D."/>
            <person name="Johansson T."/>
            <person name="Persson P."/>
            <person name="Tunlid A."/>
        </authorList>
    </citation>
    <scope>NUCLEOTIDE SEQUENCE [LARGE SCALE GENOMIC DNA]</scope>
    <source>
        <strain evidence="2 3">CBS 406.79</strain>
    </source>
</reference>
<gene>
    <name evidence="2" type="ORF">D9757_015510</name>
</gene>
<comment type="caution">
    <text evidence="2">The sequence shown here is derived from an EMBL/GenBank/DDBJ whole genome shotgun (WGS) entry which is preliminary data.</text>
</comment>
<evidence type="ECO:0000313" key="2">
    <source>
        <dbReference type="EMBL" id="KAF5336315.1"/>
    </source>
</evidence>
<feature type="compositionally biased region" description="Polar residues" evidence="1">
    <location>
        <begin position="41"/>
        <end position="51"/>
    </location>
</feature>
<proteinExistence type="predicted"/>
<dbReference type="EMBL" id="JAACJN010000641">
    <property type="protein sequence ID" value="KAF5336315.1"/>
    <property type="molecule type" value="Genomic_DNA"/>
</dbReference>
<protein>
    <submittedName>
        <fullName evidence="2">Uncharacterized protein</fullName>
    </submittedName>
</protein>
<dbReference type="Proteomes" id="UP000518752">
    <property type="component" value="Unassembled WGS sequence"/>
</dbReference>